<sequence>MTVKRTLHHCAMPNLPHGLTQWLPSGFFTALLGLIWYEVKASEARLNKRIDELREDQKASKARQREHPKHGLGRLEAKMDRLLESRFPVSTDC</sequence>
<proteinExistence type="predicted"/>
<keyword evidence="2" id="KW-0812">Transmembrane</keyword>
<name>A0A6B1F8L5_9SYNE</name>
<evidence type="ECO:0000256" key="2">
    <source>
        <dbReference type="SAM" id="Phobius"/>
    </source>
</evidence>
<feature type="region of interest" description="Disordered" evidence="1">
    <location>
        <begin position="54"/>
        <end position="75"/>
    </location>
</feature>
<reference evidence="3" key="1">
    <citation type="submission" date="2019-09" db="EMBL/GenBank/DDBJ databases">
        <title>Characterisation of the sponge microbiome using genome-centric metagenomics.</title>
        <authorList>
            <person name="Engelberts J.P."/>
            <person name="Robbins S.J."/>
            <person name="De Goeij J.M."/>
            <person name="Aranda M."/>
            <person name="Bell S.C."/>
            <person name="Webster N.S."/>
        </authorList>
    </citation>
    <scope>NUCLEOTIDE SEQUENCE</scope>
    <source>
        <strain evidence="3">SB0676_bin_10</strain>
    </source>
</reference>
<dbReference type="EMBL" id="VYDO01000192">
    <property type="protein sequence ID" value="MYG38517.1"/>
    <property type="molecule type" value="Genomic_DNA"/>
</dbReference>
<organism evidence="3">
    <name type="scientific">Synechococcus sp. SB0676_bin_10</name>
    <dbReference type="NCBI Taxonomy" id="2604869"/>
    <lineage>
        <taxon>Bacteria</taxon>
        <taxon>Bacillati</taxon>
        <taxon>Cyanobacteriota</taxon>
        <taxon>Cyanophyceae</taxon>
        <taxon>Synechococcales</taxon>
        <taxon>Synechococcaceae</taxon>
        <taxon>Synechococcus</taxon>
    </lineage>
</organism>
<keyword evidence="2" id="KW-0472">Membrane</keyword>
<keyword evidence="2" id="KW-1133">Transmembrane helix</keyword>
<accession>A0A6B1F8L5</accession>
<feature type="compositionally biased region" description="Basic and acidic residues" evidence="1">
    <location>
        <begin position="54"/>
        <end position="65"/>
    </location>
</feature>
<protein>
    <submittedName>
        <fullName evidence="3">Uncharacterized protein</fullName>
    </submittedName>
</protein>
<gene>
    <name evidence="3" type="ORF">F4162_05940</name>
</gene>
<comment type="caution">
    <text evidence="3">The sequence shown here is derived from an EMBL/GenBank/DDBJ whole genome shotgun (WGS) entry which is preliminary data.</text>
</comment>
<evidence type="ECO:0000256" key="1">
    <source>
        <dbReference type="SAM" id="MobiDB-lite"/>
    </source>
</evidence>
<evidence type="ECO:0000313" key="3">
    <source>
        <dbReference type="EMBL" id="MYG38517.1"/>
    </source>
</evidence>
<feature type="transmembrane region" description="Helical" evidence="2">
    <location>
        <begin position="22"/>
        <end position="39"/>
    </location>
</feature>
<dbReference type="AlphaFoldDB" id="A0A6B1F8L5"/>